<dbReference type="InterPro" id="IPR006089">
    <property type="entry name" value="Acyl-CoA_DH_CS"/>
</dbReference>
<evidence type="ECO:0000256" key="3">
    <source>
        <dbReference type="ARBA" id="ARBA00022630"/>
    </source>
</evidence>
<dbReference type="SUPFAM" id="SSF56645">
    <property type="entry name" value="Acyl-CoA dehydrogenase NM domain-like"/>
    <property type="match status" value="1"/>
</dbReference>
<dbReference type="InterPro" id="IPR036250">
    <property type="entry name" value="AcylCo_DH-like_C"/>
</dbReference>
<evidence type="ECO:0000259" key="8">
    <source>
        <dbReference type="Pfam" id="PF18158"/>
    </source>
</evidence>
<reference evidence="9 10" key="1">
    <citation type="submission" date="2016-10" db="EMBL/GenBank/DDBJ databases">
        <title>Genome sequence of Mycobacterium talmonii.</title>
        <authorList>
            <person name="Greninger A.L."/>
            <person name="Elliott B."/>
            <person name="Vasireddy S."/>
            <person name="Vasireddy R."/>
        </authorList>
    </citation>
    <scope>NUCLEOTIDE SEQUENCE [LARGE SCALE GENOMIC DNA]</scope>
    <source>
        <strain evidence="10">NE-TNMC-100812</strain>
    </source>
</reference>
<evidence type="ECO:0000256" key="1">
    <source>
        <dbReference type="ARBA" id="ARBA00001974"/>
    </source>
</evidence>
<dbReference type="Pfam" id="PF02770">
    <property type="entry name" value="Acyl-CoA_dh_M"/>
    <property type="match status" value="1"/>
</dbReference>
<gene>
    <name evidence="9" type="ORF">BKN37_10265</name>
</gene>
<evidence type="ECO:0000256" key="4">
    <source>
        <dbReference type="ARBA" id="ARBA00022827"/>
    </source>
</evidence>
<feature type="domain" description="Acyl-CoA oxidase/dehydrogenase middle" evidence="7">
    <location>
        <begin position="190"/>
        <end position="293"/>
    </location>
</feature>
<evidence type="ECO:0000313" key="10">
    <source>
        <dbReference type="Proteomes" id="UP000179734"/>
    </source>
</evidence>
<dbReference type="InterPro" id="IPR009075">
    <property type="entry name" value="AcylCo_DH/oxidase_C"/>
</dbReference>
<keyword evidence="3 5" id="KW-0285">Flavoprotein</keyword>
<dbReference type="RefSeq" id="WP_071025148.1">
    <property type="nucleotide sequence ID" value="NZ_MLQM01000041.1"/>
</dbReference>
<evidence type="ECO:0000256" key="5">
    <source>
        <dbReference type="RuleBase" id="RU362125"/>
    </source>
</evidence>
<dbReference type="Gene3D" id="1.20.140.10">
    <property type="entry name" value="Butyryl-CoA Dehydrogenase, subunit A, domain 3"/>
    <property type="match status" value="1"/>
</dbReference>
<comment type="caution">
    <text evidence="9">The sequence shown here is derived from an EMBL/GenBank/DDBJ whole genome shotgun (WGS) entry which is preliminary data.</text>
</comment>
<proteinExistence type="inferred from homology"/>
<dbReference type="PANTHER" id="PTHR42707:SF2">
    <property type="entry name" value="ACD11 DEHYDROGENASE"/>
    <property type="match status" value="1"/>
</dbReference>
<dbReference type="InterPro" id="IPR052904">
    <property type="entry name" value="Acyl-CoA_dehydrogenase-like"/>
</dbReference>
<dbReference type="GO" id="GO:0003995">
    <property type="term" value="F:acyl-CoA dehydrogenase activity"/>
    <property type="evidence" value="ECO:0007669"/>
    <property type="project" value="InterPro"/>
</dbReference>
<evidence type="ECO:0000313" key="9">
    <source>
        <dbReference type="EMBL" id="OHV04412.1"/>
    </source>
</evidence>
<protein>
    <submittedName>
        <fullName evidence="9">DNA alkylation response protein</fullName>
    </submittedName>
</protein>
<comment type="cofactor">
    <cofactor evidence="1 5">
        <name>FAD</name>
        <dbReference type="ChEBI" id="CHEBI:57692"/>
    </cofactor>
</comment>
<evidence type="ECO:0000259" key="7">
    <source>
        <dbReference type="Pfam" id="PF02770"/>
    </source>
</evidence>
<dbReference type="AlphaFoldDB" id="A0A1S1NMF6"/>
<feature type="domain" description="Adaptive response protein AidB N-terminal" evidence="8">
    <location>
        <begin position="22"/>
        <end position="158"/>
    </location>
</feature>
<dbReference type="PANTHER" id="PTHR42707">
    <property type="entry name" value="ACYL-COA DEHYDROGENASE"/>
    <property type="match status" value="1"/>
</dbReference>
<dbReference type="Gene3D" id="2.40.110.20">
    <property type="match status" value="1"/>
</dbReference>
<name>A0A1S1NMF6_9MYCO</name>
<accession>A0A1S1NMF6</accession>
<keyword evidence="5" id="KW-0560">Oxidoreductase</keyword>
<dbReference type="InterPro" id="IPR006091">
    <property type="entry name" value="Acyl-CoA_Oxase/DH_mid-dom"/>
</dbReference>
<dbReference type="Proteomes" id="UP000179734">
    <property type="component" value="Unassembled WGS sequence"/>
</dbReference>
<feature type="domain" description="Acyl-CoA dehydrogenase/oxidase C-terminal" evidence="6">
    <location>
        <begin position="304"/>
        <end position="448"/>
    </location>
</feature>
<organism evidence="9 10">
    <name type="scientific">Mycobacterium talmoniae</name>
    <dbReference type="NCBI Taxonomy" id="1858794"/>
    <lineage>
        <taxon>Bacteria</taxon>
        <taxon>Bacillati</taxon>
        <taxon>Actinomycetota</taxon>
        <taxon>Actinomycetes</taxon>
        <taxon>Mycobacteriales</taxon>
        <taxon>Mycobacteriaceae</taxon>
        <taxon>Mycobacterium</taxon>
    </lineage>
</organism>
<keyword evidence="4 5" id="KW-0274">FAD</keyword>
<sequence>MTATVESAPVSAPQPVGHLANEAQGINFWRHDRAFRDLMTRYLAPEVLTHLQPYFDRLGALAGGRLDELARLADRNPPILHPRDKFGRDEDWIEYHLSYREMETVAYQEFGMHAVTHRAGVLDWPDRLPPSVKFALQYLFGQAEFGLLCPVSGSDTSAYIIGRFGSTALQRYLLPRMLSQDPAALWKGAQFMTEKAGGSDVGAIETTAEPVGRNALGLEEWKLFGDKWFCSHTDAEVVMILARPTGAGPGTRGLGLFAMPRWLPDGTRNSYRIARLKDKLGTRSMASGELLLDGATAYLVGDVGRGFAQMIEQVNLCRISHGARAAAMMRRCLNEAMVVARSRSAFGSKIIDKPLLRRQLMKIMVPTEQALSMVTYAAHLMDVGDDATLRLITPLLKFRACRDNIKVAAGALEVRGGNGYIEDFVHARLVRDAQLGTIWEGTSNINALDAVTRAVKKNKGDEAVHAALHALLAASAVPDGLRAELARYLDRALEFAVELAADPDGEAECRTAATGLYNAITAVLLAIEGADFGAAGGDARRLLLSRLVINHRLCASNPLSYQKFDGEDALIDRLLQETAVPLTEAGDLVEGAAR</sequence>
<dbReference type="InterPro" id="IPR009100">
    <property type="entry name" value="AcylCoA_DH/oxidase_NM_dom_sf"/>
</dbReference>
<dbReference type="PROSITE" id="PS00073">
    <property type="entry name" value="ACYL_COA_DH_2"/>
    <property type="match status" value="1"/>
</dbReference>
<dbReference type="EMBL" id="MLQM01000041">
    <property type="protein sequence ID" value="OHV04412.1"/>
    <property type="molecule type" value="Genomic_DNA"/>
</dbReference>
<dbReference type="InterPro" id="IPR041504">
    <property type="entry name" value="AidB_N"/>
</dbReference>
<dbReference type="Pfam" id="PF00441">
    <property type="entry name" value="Acyl-CoA_dh_1"/>
    <property type="match status" value="1"/>
</dbReference>
<dbReference type="Gene3D" id="6.10.250.600">
    <property type="match status" value="1"/>
</dbReference>
<evidence type="ECO:0000256" key="2">
    <source>
        <dbReference type="ARBA" id="ARBA00009347"/>
    </source>
</evidence>
<dbReference type="Pfam" id="PF18158">
    <property type="entry name" value="AidB_N"/>
    <property type="match status" value="1"/>
</dbReference>
<dbReference type="SUPFAM" id="SSF47203">
    <property type="entry name" value="Acyl-CoA dehydrogenase C-terminal domain-like"/>
    <property type="match status" value="1"/>
</dbReference>
<comment type="similarity">
    <text evidence="2 5">Belongs to the acyl-CoA dehydrogenase family.</text>
</comment>
<keyword evidence="10" id="KW-1185">Reference proteome</keyword>
<evidence type="ECO:0000259" key="6">
    <source>
        <dbReference type="Pfam" id="PF00441"/>
    </source>
</evidence>